<dbReference type="PANTHER" id="PTHR39596:SF2">
    <property type="entry name" value="HET DOMAIN PROTEIN (AFU_ORTHOLOGUE AFUA_1G17550)-RELATED"/>
    <property type="match status" value="1"/>
</dbReference>
<proteinExistence type="predicted"/>
<organism evidence="2 3">
    <name type="scientific">Talaromyces pinophilus</name>
    <name type="common">Penicillium pinophilum</name>
    <dbReference type="NCBI Taxonomy" id="128442"/>
    <lineage>
        <taxon>Eukaryota</taxon>
        <taxon>Fungi</taxon>
        <taxon>Dikarya</taxon>
        <taxon>Ascomycota</taxon>
        <taxon>Pezizomycotina</taxon>
        <taxon>Eurotiomycetes</taxon>
        <taxon>Eurotiomycetidae</taxon>
        <taxon>Eurotiales</taxon>
        <taxon>Trichocomaceae</taxon>
        <taxon>Talaromyces</taxon>
        <taxon>Talaromyces sect. Talaromyces</taxon>
    </lineage>
</organism>
<dbReference type="Pfam" id="PF06985">
    <property type="entry name" value="HET"/>
    <property type="match status" value="1"/>
</dbReference>
<evidence type="ECO:0000313" key="2">
    <source>
        <dbReference type="EMBL" id="GAM36747.1"/>
    </source>
</evidence>
<gene>
    <name evidence="2" type="ORF">TCE0_018f06081</name>
</gene>
<evidence type="ECO:0000313" key="3">
    <source>
        <dbReference type="Proteomes" id="UP000053095"/>
    </source>
</evidence>
<dbReference type="PANTHER" id="PTHR39596">
    <property type="match status" value="1"/>
</dbReference>
<dbReference type="InterPro" id="IPR010730">
    <property type="entry name" value="HET"/>
</dbReference>
<dbReference type="AlphaFoldDB" id="A0A510NWX7"/>
<dbReference type="EMBL" id="DF933814">
    <property type="protein sequence ID" value="GAM36747.1"/>
    <property type="molecule type" value="Genomic_DNA"/>
</dbReference>
<feature type="domain" description="Heterokaryon incompatibility" evidence="1">
    <location>
        <begin position="79"/>
        <end position="137"/>
    </location>
</feature>
<dbReference type="Proteomes" id="UP000053095">
    <property type="component" value="Unassembled WGS sequence"/>
</dbReference>
<name>A0A510NWX7_TALPI</name>
<protein>
    <recommendedName>
        <fullName evidence="1">Heterokaryon incompatibility domain-containing protein</fullName>
    </recommendedName>
</protein>
<evidence type="ECO:0000259" key="1">
    <source>
        <dbReference type="Pfam" id="PF06985"/>
    </source>
</evidence>
<reference evidence="3" key="1">
    <citation type="journal article" date="2015" name="Genome Announc.">
        <title>Draft genome sequence of Talaromyces cellulolyticus strain Y-94, a source of lignocellulosic biomass-degrading enzymes.</title>
        <authorList>
            <person name="Fujii T."/>
            <person name="Koike H."/>
            <person name="Sawayama S."/>
            <person name="Yano S."/>
            <person name="Inoue H."/>
        </authorList>
    </citation>
    <scope>NUCLEOTIDE SEQUENCE [LARGE SCALE GENOMIC DNA]</scope>
    <source>
        <strain evidence="3">Y-94</strain>
    </source>
</reference>
<sequence>MDVQTAKAKHRQPDCKCISVAPSFDQIVGGISGYERDALRTYAVRDYREGIKFVAISHVGSDGLIGSSETGLLRCQIQHLANLAYTASTIWAESESDETPWYLWIDALCIPEDSQVRKQAIVKMKQVYSKASVSTVLDEDMYHSQDYRTGYTIMFRFLTCVWSRRLWTLQEAILLKKLYVVFSDGLAELSSIFTDVLQGTDDPLTEEALKSLAELTELSVDEVRNANEICPKIPSNTIHSLFLRELRSIPYLTCMKLQISQTAQMLALRDSSEREDELLAISPLLGGDVSKLVHLSGEDRVKELWLQVGAVPKDIAALEYPKLSSLGFRCLPRTMLGQTIQAPMQWKYAVQITGKGIRGKYWIYRFQASMGCTITANGHDVLLDKEARQVLKCCQDKHELRQGSQDAVSIDAILLLNEPTDYPNILHRPFRGLSLFLTGFISRRL</sequence>
<accession>A0A510NWX7</accession>
<keyword evidence="3" id="KW-1185">Reference proteome</keyword>